<dbReference type="Pfam" id="PF18944">
    <property type="entry name" value="DUF5691"/>
    <property type="match status" value="1"/>
</dbReference>
<reference evidence="3" key="1">
    <citation type="journal article" date="2019" name="Int. J. Syst. Evol. Microbiol.">
        <title>The Global Catalogue of Microorganisms (GCM) 10K type strain sequencing project: providing services to taxonomists for standard genome sequencing and annotation.</title>
        <authorList>
            <consortium name="The Broad Institute Genomics Platform"/>
            <consortium name="The Broad Institute Genome Sequencing Center for Infectious Disease"/>
            <person name="Wu L."/>
            <person name="Ma J."/>
        </authorList>
    </citation>
    <scope>NUCLEOTIDE SEQUENCE [LARGE SCALE GENOMIC DNA]</scope>
    <source>
        <strain evidence="3">CGMCC 4.5798</strain>
    </source>
</reference>
<dbReference type="Proteomes" id="UP001596086">
    <property type="component" value="Unassembled WGS sequence"/>
</dbReference>
<evidence type="ECO:0000313" key="2">
    <source>
        <dbReference type="EMBL" id="MFC5550155.1"/>
    </source>
</evidence>
<dbReference type="InterPro" id="IPR043746">
    <property type="entry name" value="DUF5691"/>
</dbReference>
<dbReference type="EMBL" id="JBHSMZ010000013">
    <property type="protein sequence ID" value="MFC5550155.1"/>
    <property type="molecule type" value="Genomic_DNA"/>
</dbReference>
<dbReference type="RefSeq" id="WP_379772319.1">
    <property type="nucleotide sequence ID" value="NZ_JBHSMZ010000013.1"/>
</dbReference>
<evidence type="ECO:0000256" key="1">
    <source>
        <dbReference type="SAM" id="MobiDB-lite"/>
    </source>
</evidence>
<proteinExistence type="predicted"/>
<feature type="compositionally biased region" description="Pro residues" evidence="1">
    <location>
        <begin position="73"/>
        <end position="83"/>
    </location>
</feature>
<sequence length="529" mass="58372">MSDDLRQRQQLLKIGTARAGRAPAPPAPPLDALFPQAQASEAEATLWLSLGALDLWERSGFLPPAGPSHAAPDPAPPEDLRPCPPHAQAILSLLLGGLYPASLQAEWLRLLQRHGGHLPPRFLPRLLDTATRQPALRAQLLPVLGERGRWLARMQAEWAWAMNDAAGEEASWDTGTPEQRLLALRTWRARDPQAARDALAAAWPSEAPEQRTALLPALGVQLSLADEAFLEAALDDRRKEVRMAAQRLLASLPGSQLGQRMLARLLPLLRVEKPWLGKARIELTLPETHDAAMRRDGIGVSAHPGIGEKAGWVMDMLAAVDPRVWEKQFERSPRECLALAEHSEFRAVLMRGWSLAALRQMETNAASEQQAWPRELALWWVGADIVRREAVPGALLGAIAARFHDNAGGASAALLDALPDDWSGDPELLQLLHRLADQSRDTWTPALTRAFLLRLQAIRPTLMKQGQLGPTQLLLSPFAKVADPAVAAAVEADWRASIKIDSEWRTTIDRFFDLVRLRHEMILSFQEPA</sequence>
<comment type="caution">
    <text evidence="2">The sequence shown here is derived from an EMBL/GenBank/DDBJ whole genome shotgun (WGS) entry which is preliminary data.</text>
</comment>
<keyword evidence="3" id="KW-1185">Reference proteome</keyword>
<feature type="region of interest" description="Disordered" evidence="1">
    <location>
        <begin position="64"/>
        <end position="83"/>
    </location>
</feature>
<name>A0ABW0S359_9BURK</name>
<protein>
    <submittedName>
        <fullName evidence="2">DUF5691 domain-containing protein</fullName>
    </submittedName>
</protein>
<organism evidence="2 3">
    <name type="scientific">Massilia aerilata</name>
    <dbReference type="NCBI Taxonomy" id="453817"/>
    <lineage>
        <taxon>Bacteria</taxon>
        <taxon>Pseudomonadati</taxon>
        <taxon>Pseudomonadota</taxon>
        <taxon>Betaproteobacteria</taxon>
        <taxon>Burkholderiales</taxon>
        <taxon>Oxalobacteraceae</taxon>
        <taxon>Telluria group</taxon>
        <taxon>Massilia</taxon>
    </lineage>
</organism>
<evidence type="ECO:0000313" key="3">
    <source>
        <dbReference type="Proteomes" id="UP001596086"/>
    </source>
</evidence>
<feature type="region of interest" description="Disordered" evidence="1">
    <location>
        <begin position="1"/>
        <end position="32"/>
    </location>
</feature>
<gene>
    <name evidence="2" type="ORF">ACFPO9_16695</name>
</gene>
<accession>A0ABW0S359</accession>